<dbReference type="Gene3D" id="2.60.120.260">
    <property type="entry name" value="Galactose-binding domain-like"/>
    <property type="match status" value="1"/>
</dbReference>
<evidence type="ECO:0000256" key="4">
    <source>
        <dbReference type="ARBA" id="ARBA00022729"/>
    </source>
</evidence>
<dbReference type="Pfam" id="PF22848">
    <property type="entry name" value="ASD1_dom"/>
    <property type="match status" value="1"/>
</dbReference>
<evidence type="ECO:0000256" key="5">
    <source>
        <dbReference type="ARBA" id="ARBA00022801"/>
    </source>
</evidence>
<organism evidence="8 9">
    <name type="scientific">Streptomyces shaanxiensis</name>
    <dbReference type="NCBI Taxonomy" id="653357"/>
    <lineage>
        <taxon>Bacteria</taxon>
        <taxon>Bacillati</taxon>
        <taxon>Actinomycetota</taxon>
        <taxon>Actinomycetes</taxon>
        <taxon>Kitasatosporales</taxon>
        <taxon>Streptomycetaceae</taxon>
        <taxon>Streptomyces</taxon>
    </lineage>
</organism>
<proteinExistence type="inferred from homology"/>
<dbReference type="EMBL" id="BAAAZY010000001">
    <property type="protein sequence ID" value="GAA4037614.1"/>
    <property type="molecule type" value="Genomic_DNA"/>
</dbReference>
<evidence type="ECO:0000256" key="2">
    <source>
        <dbReference type="ARBA" id="ARBA00007186"/>
    </source>
</evidence>
<dbReference type="InterPro" id="IPR017853">
    <property type="entry name" value="GH"/>
</dbReference>
<dbReference type="PANTHER" id="PTHR31776:SF26">
    <property type="entry name" value="SECRETED ARABINOSIDASE"/>
    <property type="match status" value="1"/>
</dbReference>
<comment type="similarity">
    <text evidence="2">Belongs to the glycosyl hydrolase 51 family.</text>
</comment>
<dbReference type="InterPro" id="IPR051563">
    <property type="entry name" value="Glycosyl_Hydrolase_51"/>
</dbReference>
<dbReference type="InterPro" id="IPR055235">
    <property type="entry name" value="ASD1_cat"/>
</dbReference>
<dbReference type="SUPFAM" id="SSF49899">
    <property type="entry name" value="Concanavalin A-like lectins/glucanases"/>
    <property type="match status" value="1"/>
</dbReference>
<evidence type="ECO:0000313" key="9">
    <source>
        <dbReference type="Proteomes" id="UP001499984"/>
    </source>
</evidence>
<dbReference type="Gene3D" id="2.60.120.560">
    <property type="entry name" value="Exo-inulinase, domain 1"/>
    <property type="match status" value="1"/>
</dbReference>
<feature type="domain" description="Alpha-L-arabinofuranosidase C-terminal" evidence="7">
    <location>
        <begin position="468"/>
        <end position="818"/>
    </location>
</feature>
<name>A0ABP7U7Z3_9ACTN</name>
<comment type="catalytic activity">
    <reaction evidence="1">
        <text>Hydrolysis of terminal non-reducing alpha-L-arabinofuranoside residues in alpha-L-arabinosides.</text>
        <dbReference type="EC" id="3.2.1.55"/>
    </reaction>
</comment>
<keyword evidence="4 6" id="KW-0732">Signal</keyword>
<dbReference type="InterPro" id="IPR010720">
    <property type="entry name" value="Alpha-L-AF_C"/>
</dbReference>
<dbReference type="InterPro" id="IPR013780">
    <property type="entry name" value="Glyco_hydro_b"/>
</dbReference>
<keyword evidence="9" id="KW-1185">Reference proteome</keyword>
<evidence type="ECO:0000256" key="3">
    <source>
        <dbReference type="ARBA" id="ARBA00012670"/>
    </source>
</evidence>
<sequence>MFMSRTRWRYGIAATAFLVAAGLIPAPAHAEDVTDYAITVDPAAKGAKIDDTMYGVFFEDINRAADGGLYAELVQNRSFEYSNDDNRSYTPLTSWTVEGTGQVVNDAGRLNERNRNYLSLAAGSAVTNAGYNTGIHVEAGKKYAFSVWARAEDGTALTVTLQDADGTLATARQVAVRKGGWAKYRVAFTATRTSSDGRLTVASSAAAALDMVSLFPRDTYKHQANGLRKDLAEKVAALHPGFLRFPGGCLVNTGSMEDYSEASNWQRKRSYQWKDTIGPVEERATNSNFWGYNQSYGLGYYEYFRFAEDIGAMPLPVVPALVTGCGQNKAVDDEALLKRHIQDTLDLIEFANGPVTSTWGKKRAQMGHPKPFHLTHLGVGNEENLPVEFMARFKQFRAAIEAEYPDITVVSNSGPDDAGQTFDTAWQLNRQEKVDMVDEHYYNSPQWFLQNNDRYDSYDRSGPKVFLGEYASQGNAFKNGLAEAAFMTGLERNADVVKLASYAPLFANEDYVQWRPDLVWFNNHASWNSANYEVQKLFMTNVGDRVVPSTATGTPSLQGPITGAVGLSTWATTAAYDDVQVTDADGRTLLTDDFSGDAAQWKHTGGGSWSIQDGQYVQSDVAAENTMVSAGDPTWHDYDLKVKATKKSGKEGFLVAFGVKDTGNYYWWNLGGWNNTQSAVEQAVDGGKGTLISKAGSIETGRTYDIQVKVRGRQVTLYLDGQEWGSFKDDKPAEPFRQVVTKDKKTGDLIVKVVNAQSTAARTAIDLGGAKVASKARVISLAADPNAVNSETQTPVAPVTSTFSGVADKFTYTFPANSVTFLRIKQR</sequence>
<dbReference type="SUPFAM" id="SSF51011">
    <property type="entry name" value="Glycosyl hydrolase domain"/>
    <property type="match status" value="1"/>
</dbReference>
<dbReference type="Gene3D" id="2.60.40.1180">
    <property type="entry name" value="Golgi alpha-mannosidase II"/>
    <property type="match status" value="1"/>
</dbReference>
<dbReference type="Pfam" id="PF02018">
    <property type="entry name" value="CBM_4_9"/>
    <property type="match status" value="1"/>
</dbReference>
<dbReference type="SUPFAM" id="SSF49785">
    <property type="entry name" value="Galactose-binding domain-like"/>
    <property type="match status" value="1"/>
</dbReference>
<gene>
    <name evidence="8" type="ORF">GCM10022233_02190</name>
</gene>
<evidence type="ECO:0000256" key="1">
    <source>
        <dbReference type="ARBA" id="ARBA00001462"/>
    </source>
</evidence>
<keyword evidence="5" id="KW-0378">Hydrolase</keyword>
<dbReference type="Pfam" id="PF06964">
    <property type="entry name" value="Alpha-L-AF_C"/>
    <property type="match status" value="1"/>
</dbReference>
<evidence type="ECO:0000256" key="6">
    <source>
        <dbReference type="SAM" id="SignalP"/>
    </source>
</evidence>
<comment type="caution">
    <text evidence="8">The sequence shown here is derived from an EMBL/GenBank/DDBJ whole genome shotgun (WGS) entry which is preliminary data.</text>
</comment>
<feature type="signal peptide" evidence="6">
    <location>
        <begin position="1"/>
        <end position="30"/>
    </location>
</feature>
<feature type="chain" id="PRO_5045707277" description="non-reducing end alpha-L-arabinofuranosidase" evidence="6">
    <location>
        <begin position="31"/>
        <end position="827"/>
    </location>
</feature>
<dbReference type="InterPro" id="IPR008979">
    <property type="entry name" value="Galactose-bd-like_sf"/>
</dbReference>
<dbReference type="EC" id="3.2.1.55" evidence="3"/>
<reference evidence="9" key="1">
    <citation type="journal article" date="2019" name="Int. J. Syst. Evol. Microbiol.">
        <title>The Global Catalogue of Microorganisms (GCM) 10K type strain sequencing project: providing services to taxonomists for standard genome sequencing and annotation.</title>
        <authorList>
            <consortium name="The Broad Institute Genomics Platform"/>
            <consortium name="The Broad Institute Genome Sequencing Center for Infectious Disease"/>
            <person name="Wu L."/>
            <person name="Ma J."/>
        </authorList>
    </citation>
    <scope>NUCLEOTIDE SEQUENCE [LARGE SCALE GENOMIC DNA]</scope>
    <source>
        <strain evidence="9">JCM 16925</strain>
    </source>
</reference>
<dbReference type="InterPro" id="IPR003305">
    <property type="entry name" value="CenC_carb-bd"/>
</dbReference>
<evidence type="ECO:0000313" key="8">
    <source>
        <dbReference type="EMBL" id="GAA4037614.1"/>
    </source>
</evidence>
<dbReference type="SMART" id="SM00813">
    <property type="entry name" value="Alpha-L-AF_C"/>
    <property type="match status" value="1"/>
</dbReference>
<evidence type="ECO:0000259" key="7">
    <source>
        <dbReference type="SMART" id="SM00813"/>
    </source>
</evidence>
<dbReference type="Proteomes" id="UP001499984">
    <property type="component" value="Unassembled WGS sequence"/>
</dbReference>
<protein>
    <recommendedName>
        <fullName evidence="3">non-reducing end alpha-L-arabinofuranosidase</fullName>
        <ecNumber evidence="3">3.2.1.55</ecNumber>
    </recommendedName>
</protein>
<dbReference type="SUPFAM" id="SSF51445">
    <property type="entry name" value="(Trans)glycosidases"/>
    <property type="match status" value="1"/>
</dbReference>
<accession>A0ABP7U7Z3</accession>
<dbReference type="InterPro" id="IPR013320">
    <property type="entry name" value="ConA-like_dom_sf"/>
</dbReference>
<dbReference type="Gene3D" id="3.20.20.80">
    <property type="entry name" value="Glycosidases"/>
    <property type="match status" value="1"/>
</dbReference>
<dbReference type="PANTHER" id="PTHR31776">
    <property type="entry name" value="ALPHA-L-ARABINOFURANOSIDASE 1"/>
    <property type="match status" value="1"/>
</dbReference>